<keyword evidence="4 6" id="KW-0807">Transducer</keyword>
<dbReference type="OrthoDB" id="2450685at2"/>
<reference evidence="11 12" key="1">
    <citation type="submission" date="2019-03" db="EMBL/GenBank/DDBJ databases">
        <title>Genomic Encyclopedia of Type Strains, Phase IV (KMG-IV): sequencing the most valuable type-strain genomes for metagenomic binning, comparative biology and taxonomic classification.</title>
        <authorList>
            <person name="Goeker M."/>
        </authorList>
    </citation>
    <scope>NUCLEOTIDE SEQUENCE [LARGE SCALE GENOMIC DNA]</scope>
    <source>
        <strain evidence="11 12">DSM 24979</strain>
    </source>
</reference>
<dbReference type="PROSITE" id="PS50885">
    <property type="entry name" value="HAMP"/>
    <property type="match status" value="1"/>
</dbReference>
<keyword evidence="8" id="KW-0812">Transmembrane</keyword>
<evidence type="ECO:0000256" key="6">
    <source>
        <dbReference type="PROSITE-ProRule" id="PRU00284"/>
    </source>
</evidence>
<dbReference type="Gene3D" id="6.10.340.10">
    <property type="match status" value="1"/>
</dbReference>
<keyword evidence="2" id="KW-1003">Cell membrane</keyword>
<dbReference type="SMART" id="SM00283">
    <property type="entry name" value="MA"/>
    <property type="match status" value="1"/>
</dbReference>
<evidence type="ECO:0000259" key="10">
    <source>
        <dbReference type="PROSITE" id="PS50885"/>
    </source>
</evidence>
<keyword evidence="7" id="KW-0175">Coiled coil</keyword>
<dbReference type="InterPro" id="IPR003660">
    <property type="entry name" value="HAMP_dom"/>
</dbReference>
<dbReference type="InterPro" id="IPR004090">
    <property type="entry name" value="Chemotax_Me-accpt_rcpt"/>
</dbReference>
<dbReference type="EMBL" id="SLUL01000004">
    <property type="protein sequence ID" value="TCL51048.1"/>
    <property type="molecule type" value="Genomic_DNA"/>
</dbReference>
<evidence type="ECO:0000256" key="3">
    <source>
        <dbReference type="ARBA" id="ARBA00023136"/>
    </source>
</evidence>
<dbReference type="Pfam" id="PF00672">
    <property type="entry name" value="HAMP"/>
    <property type="match status" value="1"/>
</dbReference>
<dbReference type="GO" id="GO:0006935">
    <property type="term" value="P:chemotaxis"/>
    <property type="evidence" value="ECO:0007669"/>
    <property type="project" value="InterPro"/>
</dbReference>
<comment type="subcellular location">
    <subcellularLocation>
        <location evidence="1">Cell membrane</location>
    </subcellularLocation>
</comment>
<dbReference type="PRINTS" id="PR00260">
    <property type="entry name" value="CHEMTRNSDUCR"/>
</dbReference>
<evidence type="ECO:0000313" key="12">
    <source>
        <dbReference type="Proteomes" id="UP000295658"/>
    </source>
</evidence>
<sequence length="550" mass="61137">MTIKKKLLLNSLLSLIFSVSIIAFIIFNMLSIQSSNQDFVPMMMKTQQLQAELKAAKQSLNNYAYSPTEGNKQEALTRLMDSEKLFKQLDEGMKQPYFQQPFEKAKQKFSALMKEAKAALDARDIAETRRQSMRAEGILNDLYVVNMYVNEYYDYMQKQLQEQIRSVITISFVSVGVLLLLASFFSIRLTRTITTPLRKIAANAKEIARGNLRVEPIVYKGNDELGDLNHSFTTMTEQLNGLLHSVDTMSKQVEAFAKEIEQENEMLTEINNQVASSTNELSAGAQSISEELQSAVQLIEKMESTFSENVARTEQTAKYSDEAVLAIVNGQQALEEQLNFIRENAKATALIENATKEFADYAGKIENMAKAVDEIASQTNLLALNAAIEAARAGEAGKGFAVVAEEVRKLAEESAKATNQIFEMVRLIKRGLTNVLNSVRQGVEIADAQSRAIETTTNAFKEIEQKVNGISHDIQSLVSGMAISKQLGEQVLQNVESISAVVEQSAAGSEEIAASMTEQLQAFKKMGEKVTTLRQLTDELQTMMAKFETK</sequence>
<dbReference type="Gene3D" id="1.10.287.950">
    <property type="entry name" value="Methyl-accepting chemotaxis protein"/>
    <property type="match status" value="1"/>
</dbReference>
<feature type="domain" description="HAMP" evidence="10">
    <location>
        <begin position="191"/>
        <end position="244"/>
    </location>
</feature>
<evidence type="ECO:0000256" key="7">
    <source>
        <dbReference type="SAM" id="Coils"/>
    </source>
</evidence>
<feature type="domain" description="Methyl-accepting transducer" evidence="9">
    <location>
        <begin position="263"/>
        <end position="513"/>
    </location>
</feature>
<feature type="coiled-coil region" evidence="7">
    <location>
        <begin position="246"/>
        <end position="305"/>
    </location>
</feature>
<evidence type="ECO:0000256" key="2">
    <source>
        <dbReference type="ARBA" id="ARBA00022475"/>
    </source>
</evidence>
<dbReference type="PROSITE" id="PS50111">
    <property type="entry name" value="CHEMOTAXIS_TRANSDUC_2"/>
    <property type="match status" value="1"/>
</dbReference>
<dbReference type="PANTHER" id="PTHR32089">
    <property type="entry name" value="METHYL-ACCEPTING CHEMOTAXIS PROTEIN MCPB"/>
    <property type="match status" value="1"/>
</dbReference>
<evidence type="ECO:0000256" key="5">
    <source>
        <dbReference type="ARBA" id="ARBA00029447"/>
    </source>
</evidence>
<comment type="caution">
    <text evidence="11">The sequence shown here is derived from an EMBL/GenBank/DDBJ whole genome shotgun (WGS) entry which is preliminary data.</text>
</comment>
<evidence type="ECO:0000313" key="11">
    <source>
        <dbReference type="EMBL" id="TCL51048.1"/>
    </source>
</evidence>
<dbReference type="GO" id="GO:0005886">
    <property type="term" value="C:plasma membrane"/>
    <property type="evidence" value="ECO:0007669"/>
    <property type="project" value="UniProtKB-SubCell"/>
</dbReference>
<keyword evidence="3 8" id="KW-0472">Membrane</keyword>
<evidence type="ECO:0000256" key="4">
    <source>
        <dbReference type="ARBA" id="ARBA00023224"/>
    </source>
</evidence>
<dbReference type="PANTHER" id="PTHR32089:SF112">
    <property type="entry name" value="LYSOZYME-LIKE PROTEIN-RELATED"/>
    <property type="match status" value="1"/>
</dbReference>
<keyword evidence="8" id="KW-1133">Transmembrane helix</keyword>
<proteinExistence type="inferred from homology"/>
<dbReference type="GO" id="GO:0004888">
    <property type="term" value="F:transmembrane signaling receptor activity"/>
    <property type="evidence" value="ECO:0007669"/>
    <property type="project" value="InterPro"/>
</dbReference>
<protein>
    <submittedName>
        <fullName evidence="11">Methyl-accepting chemotaxis protein</fullName>
    </submittedName>
</protein>
<gene>
    <name evidence="11" type="ORF">EDD69_104100</name>
</gene>
<feature type="transmembrane region" description="Helical" evidence="8">
    <location>
        <begin position="7"/>
        <end position="30"/>
    </location>
</feature>
<dbReference type="SMART" id="SM00304">
    <property type="entry name" value="HAMP"/>
    <property type="match status" value="1"/>
</dbReference>
<dbReference type="GO" id="GO:0007165">
    <property type="term" value="P:signal transduction"/>
    <property type="evidence" value="ECO:0007669"/>
    <property type="project" value="UniProtKB-KW"/>
</dbReference>
<evidence type="ECO:0000256" key="8">
    <source>
        <dbReference type="SAM" id="Phobius"/>
    </source>
</evidence>
<dbReference type="SUPFAM" id="SSF58104">
    <property type="entry name" value="Methyl-accepting chemotaxis protein (MCP) signaling domain"/>
    <property type="match status" value="1"/>
</dbReference>
<dbReference type="AlphaFoldDB" id="A0A4R1QHA5"/>
<comment type="similarity">
    <text evidence="5">Belongs to the methyl-accepting chemotaxis (MCP) protein family.</text>
</comment>
<dbReference type="InterPro" id="IPR004089">
    <property type="entry name" value="MCPsignal_dom"/>
</dbReference>
<evidence type="ECO:0000259" key="9">
    <source>
        <dbReference type="PROSITE" id="PS50111"/>
    </source>
</evidence>
<accession>A0A4R1QHA5</accession>
<keyword evidence="12" id="KW-1185">Reference proteome</keyword>
<dbReference type="Pfam" id="PF00015">
    <property type="entry name" value="MCPsignal"/>
    <property type="match status" value="1"/>
</dbReference>
<dbReference type="Proteomes" id="UP000295658">
    <property type="component" value="Unassembled WGS sequence"/>
</dbReference>
<organism evidence="11 12">
    <name type="scientific">Thermolongibacillus altinsuensis</name>
    <dbReference type="NCBI Taxonomy" id="575256"/>
    <lineage>
        <taxon>Bacteria</taxon>
        <taxon>Bacillati</taxon>
        <taxon>Bacillota</taxon>
        <taxon>Bacilli</taxon>
        <taxon>Bacillales</taxon>
        <taxon>Anoxybacillaceae</taxon>
        <taxon>Thermolongibacillus</taxon>
    </lineage>
</organism>
<feature type="transmembrane region" description="Helical" evidence="8">
    <location>
        <begin position="167"/>
        <end position="189"/>
    </location>
</feature>
<evidence type="ECO:0000256" key="1">
    <source>
        <dbReference type="ARBA" id="ARBA00004236"/>
    </source>
</evidence>
<dbReference type="CDD" id="cd06225">
    <property type="entry name" value="HAMP"/>
    <property type="match status" value="1"/>
</dbReference>
<name>A0A4R1QHA5_9BACL</name>
<dbReference type="RefSeq" id="WP_132947809.1">
    <property type="nucleotide sequence ID" value="NZ_BSVG01000004.1"/>
</dbReference>